<dbReference type="EMBL" id="CP031003">
    <property type="protein sequence ID" value="AXN35296.1"/>
    <property type="molecule type" value="Genomic_DNA"/>
</dbReference>
<evidence type="ECO:0000313" key="2">
    <source>
        <dbReference type="EMBL" id="AXN35296.1"/>
    </source>
</evidence>
<name>A0A385AD75_LATCU</name>
<evidence type="ECO:0000313" key="3">
    <source>
        <dbReference type="Proteomes" id="UP000257607"/>
    </source>
</evidence>
<evidence type="ECO:0008006" key="4">
    <source>
        <dbReference type="Google" id="ProtNLM"/>
    </source>
</evidence>
<sequence length="212" mass="23931">MLKLLKRLLPIIFIGVSLAACQKPMDTKHQLQADMQTVEDATKQQRTALSTLETIGDPVPDNYLTIQKKYPDENLLTIEDTKIATTAAKREAAFQSLKEQQAVLKPVIKRLTKLVKQENDELPIEQVKDLNQSLKISTLDYTTLATFYNAATKVSDEFYSDHTDADADEDSLKSPINRLNQYYSSVYQQAEIAKVNMNTVAAHAKKVQKQLE</sequence>
<organism evidence="2 3">
    <name type="scientific">Latilactobacillus curvatus</name>
    <name type="common">Lactobacillus curvatus</name>
    <dbReference type="NCBI Taxonomy" id="28038"/>
    <lineage>
        <taxon>Bacteria</taxon>
        <taxon>Bacillati</taxon>
        <taxon>Bacillota</taxon>
        <taxon>Bacilli</taxon>
        <taxon>Lactobacillales</taxon>
        <taxon>Lactobacillaceae</taxon>
        <taxon>Latilactobacillus</taxon>
    </lineage>
</organism>
<protein>
    <recommendedName>
        <fullName evidence="4">Lipoprotein</fullName>
    </recommendedName>
</protein>
<dbReference type="PROSITE" id="PS51257">
    <property type="entry name" value="PROKAR_LIPOPROTEIN"/>
    <property type="match status" value="1"/>
</dbReference>
<dbReference type="Proteomes" id="UP000257607">
    <property type="component" value="Chromosome"/>
</dbReference>
<proteinExistence type="predicted"/>
<dbReference type="RefSeq" id="WP_004270165.1">
    <property type="nucleotide sequence ID" value="NZ_CP015493.1"/>
</dbReference>
<dbReference type="AlphaFoldDB" id="A0A385AD75"/>
<reference evidence="2 3" key="1">
    <citation type="submission" date="2018-07" db="EMBL/GenBank/DDBJ databases">
        <title>Lactobacillus curvatus genome sequence.</title>
        <authorList>
            <person name="Prechtl R."/>
        </authorList>
    </citation>
    <scope>NUCLEOTIDE SEQUENCE [LARGE SCALE GENOMIC DNA]</scope>
    <source>
        <strain evidence="2 3">TMW 1.1928</strain>
    </source>
</reference>
<keyword evidence="1" id="KW-0732">Signal</keyword>
<accession>A0A385AD75</accession>
<dbReference type="Gene3D" id="1.20.120.570">
    <property type="entry name" value="YkyA-like"/>
    <property type="match status" value="1"/>
</dbReference>
<dbReference type="InterPro" id="IPR036785">
    <property type="entry name" value="YkyA-like_sf"/>
</dbReference>
<feature type="signal peptide" evidence="1">
    <location>
        <begin position="1"/>
        <end position="19"/>
    </location>
</feature>
<evidence type="ECO:0000256" key="1">
    <source>
        <dbReference type="SAM" id="SignalP"/>
    </source>
</evidence>
<gene>
    <name evidence="2" type="ORF">DT351_02540</name>
</gene>
<feature type="chain" id="PRO_5017206602" description="Lipoprotein" evidence="1">
    <location>
        <begin position="20"/>
        <end position="212"/>
    </location>
</feature>